<name>A0AAV7R3Y5_PLEWA</name>
<feature type="region of interest" description="Disordered" evidence="1">
    <location>
        <begin position="31"/>
        <end position="66"/>
    </location>
</feature>
<reference evidence="2" key="1">
    <citation type="journal article" date="2022" name="bioRxiv">
        <title>Sequencing and chromosome-scale assembly of the giantPleurodeles waltlgenome.</title>
        <authorList>
            <person name="Brown T."/>
            <person name="Elewa A."/>
            <person name="Iarovenko S."/>
            <person name="Subramanian E."/>
            <person name="Araus A.J."/>
            <person name="Petzold A."/>
            <person name="Susuki M."/>
            <person name="Suzuki K.-i.T."/>
            <person name="Hayashi T."/>
            <person name="Toyoda A."/>
            <person name="Oliveira C."/>
            <person name="Osipova E."/>
            <person name="Leigh N.D."/>
            <person name="Simon A."/>
            <person name="Yun M.H."/>
        </authorList>
    </citation>
    <scope>NUCLEOTIDE SEQUENCE</scope>
    <source>
        <strain evidence="2">20211129_DDA</strain>
        <tissue evidence="2">Liver</tissue>
    </source>
</reference>
<dbReference type="Proteomes" id="UP001066276">
    <property type="component" value="Chromosome 5"/>
</dbReference>
<evidence type="ECO:0000256" key="1">
    <source>
        <dbReference type="SAM" id="MobiDB-lite"/>
    </source>
</evidence>
<keyword evidence="3" id="KW-1185">Reference proteome</keyword>
<evidence type="ECO:0000313" key="2">
    <source>
        <dbReference type="EMBL" id="KAJ1147462.1"/>
    </source>
</evidence>
<gene>
    <name evidence="2" type="ORF">NDU88_000326</name>
</gene>
<organism evidence="2 3">
    <name type="scientific">Pleurodeles waltl</name>
    <name type="common">Iberian ribbed newt</name>
    <dbReference type="NCBI Taxonomy" id="8319"/>
    <lineage>
        <taxon>Eukaryota</taxon>
        <taxon>Metazoa</taxon>
        <taxon>Chordata</taxon>
        <taxon>Craniata</taxon>
        <taxon>Vertebrata</taxon>
        <taxon>Euteleostomi</taxon>
        <taxon>Amphibia</taxon>
        <taxon>Batrachia</taxon>
        <taxon>Caudata</taxon>
        <taxon>Salamandroidea</taxon>
        <taxon>Salamandridae</taxon>
        <taxon>Pleurodelinae</taxon>
        <taxon>Pleurodeles</taxon>
    </lineage>
</organism>
<dbReference type="EMBL" id="JANPWB010000009">
    <property type="protein sequence ID" value="KAJ1147462.1"/>
    <property type="molecule type" value="Genomic_DNA"/>
</dbReference>
<proteinExistence type="predicted"/>
<sequence>MRGYWYRRAARVRGYWYRRAARVRGYWYRRAEGTGTGGKRGSSRRRRHFPDSCTGGGEDARMRDGG</sequence>
<evidence type="ECO:0000313" key="3">
    <source>
        <dbReference type="Proteomes" id="UP001066276"/>
    </source>
</evidence>
<accession>A0AAV7R3Y5</accession>
<protein>
    <submittedName>
        <fullName evidence="2">Uncharacterized protein</fullName>
    </submittedName>
</protein>
<dbReference type="AlphaFoldDB" id="A0AAV7R3Y5"/>
<comment type="caution">
    <text evidence="2">The sequence shown here is derived from an EMBL/GenBank/DDBJ whole genome shotgun (WGS) entry which is preliminary data.</text>
</comment>